<evidence type="ECO:0000256" key="6">
    <source>
        <dbReference type="ARBA" id="ARBA00022932"/>
    </source>
</evidence>
<comment type="subcellular location">
    <subcellularLocation>
        <location evidence="1">Mitochondrion</location>
    </subcellularLocation>
</comment>
<dbReference type="InterPro" id="IPR036397">
    <property type="entry name" value="RNaseH_sf"/>
</dbReference>
<keyword evidence="7 10" id="KW-0238">DNA-binding</keyword>
<dbReference type="AlphaFoldDB" id="Q9XM75"/>
<dbReference type="PRINTS" id="PR00106">
    <property type="entry name" value="DNAPOLB"/>
</dbReference>
<feature type="domain" description="DNA-directed DNA polymerase family B mitochondria/virus" evidence="11">
    <location>
        <begin position="366"/>
        <end position="860"/>
    </location>
</feature>
<dbReference type="SUPFAM" id="SSF53098">
    <property type="entry name" value="Ribonuclease H-like"/>
    <property type="match status" value="1"/>
</dbReference>
<dbReference type="SUPFAM" id="SSF56672">
    <property type="entry name" value="DNA/RNA polymerases"/>
    <property type="match status" value="1"/>
</dbReference>
<evidence type="ECO:0000313" key="12">
    <source>
        <dbReference type="EMBL" id="AAD31446.1"/>
    </source>
</evidence>
<evidence type="ECO:0000256" key="3">
    <source>
        <dbReference type="ARBA" id="ARBA00022679"/>
    </source>
</evidence>
<dbReference type="Gene3D" id="3.30.420.10">
    <property type="entry name" value="Ribonuclease H-like superfamily/Ribonuclease H"/>
    <property type="match status" value="1"/>
</dbReference>
<dbReference type="EC" id="2.7.7.7" evidence="10"/>
<dbReference type="Pfam" id="PF03175">
    <property type="entry name" value="DNA_pol_B_2"/>
    <property type="match status" value="1"/>
</dbReference>
<dbReference type="EMBL" id="AF133505">
    <property type="protein sequence ID" value="AAD31446.1"/>
    <property type="molecule type" value="Genomic_DNA"/>
</dbReference>
<evidence type="ECO:0000259" key="11">
    <source>
        <dbReference type="Pfam" id="PF03175"/>
    </source>
</evidence>
<keyword evidence="6 10" id="KW-0239">DNA-directed DNA polymerase</keyword>
<dbReference type="PIRSF" id="PIRSF006517">
    <property type="entry name" value="DPol_mt_plasmid"/>
    <property type="match status" value="1"/>
</dbReference>
<dbReference type="Gene3D" id="3.90.1600.10">
    <property type="entry name" value="Palm domain of DNA polymerase"/>
    <property type="match status" value="2"/>
</dbReference>
<dbReference type="PROSITE" id="PS00116">
    <property type="entry name" value="DNA_POLYMERASE_B"/>
    <property type="match status" value="1"/>
</dbReference>
<comment type="similarity">
    <text evidence="2 10">Belongs to the DNA polymerase type-B family.</text>
</comment>
<dbReference type="GO" id="GO:0003677">
    <property type="term" value="F:DNA binding"/>
    <property type="evidence" value="ECO:0007669"/>
    <property type="project" value="UniProtKB-KW"/>
</dbReference>
<dbReference type="InterPro" id="IPR006172">
    <property type="entry name" value="DNA-dir_DNA_pol_B"/>
</dbReference>
<evidence type="ECO:0000256" key="4">
    <source>
        <dbReference type="ARBA" id="ARBA00022695"/>
    </source>
</evidence>
<evidence type="ECO:0000256" key="7">
    <source>
        <dbReference type="ARBA" id="ARBA00023125"/>
    </source>
</evidence>
<dbReference type="PANTHER" id="PTHR33568">
    <property type="entry name" value="DNA POLYMERASE"/>
    <property type="match status" value="1"/>
</dbReference>
<accession>Q9XM75</accession>
<dbReference type="GO" id="GO:0000166">
    <property type="term" value="F:nucleotide binding"/>
    <property type="evidence" value="ECO:0007669"/>
    <property type="project" value="InterPro"/>
</dbReference>
<name>Q9XM75_NEUIN</name>
<keyword evidence="3 10" id="KW-0808">Transferase</keyword>
<dbReference type="InterPro" id="IPR012337">
    <property type="entry name" value="RNaseH-like_sf"/>
</dbReference>
<keyword evidence="4 10" id="KW-0548">Nucleotidyltransferase</keyword>
<proteinExistence type="inferred from homology"/>
<comment type="catalytic activity">
    <reaction evidence="9 10">
        <text>DNA(n) + a 2'-deoxyribonucleoside 5'-triphosphate = DNA(n+1) + diphosphate</text>
        <dbReference type="Rhea" id="RHEA:22508"/>
        <dbReference type="Rhea" id="RHEA-COMP:17339"/>
        <dbReference type="Rhea" id="RHEA-COMP:17340"/>
        <dbReference type="ChEBI" id="CHEBI:33019"/>
        <dbReference type="ChEBI" id="CHEBI:61560"/>
        <dbReference type="ChEBI" id="CHEBI:173112"/>
        <dbReference type="EC" id="2.7.7.7"/>
    </reaction>
</comment>
<evidence type="ECO:0000256" key="1">
    <source>
        <dbReference type="ARBA" id="ARBA00004173"/>
    </source>
</evidence>
<dbReference type="InterPro" id="IPR043502">
    <property type="entry name" value="DNA/RNA_pol_sf"/>
</dbReference>
<dbReference type="Gene3D" id="1.10.287.690">
    <property type="entry name" value="Helix hairpin bin"/>
    <property type="match status" value="1"/>
</dbReference>
<protein>
    <recommendedName>
        <fullName evidence="10">DNA polymerase</fullName>
        <ecNumber evidence="10">2.7.7.7</ecNumber>
    </recommendedName>
</protein>
<keyword evidence="8 12" id="KW-0496">Mitochondrion</keyword>
<geneLocation type="plasmid" evidence="12">
    <name>Harbin-3</name>
</geneLocation>
<dbReference type="GO" id="GO:0006260">
    <property type="term" value="P:DNA replication"/>
    <property type="evidence" value="ECO:0007669"/>
    <property type="project" value="UniProtKB-KW"/>
</dbReference>
<dbReference type="PANTHER" id="PTHR33568:SF3">
    <property type="entry name" value="DNA-DIRECTED DNA POLYMERASE"/>
    <property type="match status" value="1"/>
</dbReference>
<evidence type="ECO:0000256" key="5">
    <source>
        <dbReference type="ARBA" id="ARBA00022705"/>
    </source>
</evidence>
<dbReference type="GO" id="GO:0005739">
    <property type="term" value="C:mitochondrion"/>
    <property type="evidence" value="ECO:0007669"/>
    <property type="project" value="UniProtKB-SubCell"/>
</dbReference>
<reference evidence="12" key="1">
    <citation type="journal article" date="1999" name="Plasmid">
        <title>Divergence of a linear and a circular plasmid in disjunct natural isolates of the fungus Neurospora.</title>
        <authorList>
            <person name="Xu Y."/>
            <person name="Yang S."/>
            <person name="Turitsa I."/>
            <person name="Griffiths A."/>
        </authorList>
    </citation>
    <scope>NUCLEOTIDE SEQUENCE</scope>
    <source>
        <strain evidence="12">Harbin-3983</strain>
        <plasmid evidence="12">Harbin-3</plasmid>
    </source>
</reference>
<dbReference type="InterPro" id="IPR017964">
    <property type="entry name" value="DNA-dir_DNA_pol_B_CS"/>
</dbReference>
<sequence length="1035" mass="120868">MIKFYFTTFHMKFPARLFSTSGNRANIEQNSSNEVQNQIKYLKDFKKENPKLKWESTTEPKHMILSNIGEYEKNDFNLKSLLNINEFNINVELLRQLFMKLDKNFTYALGVILRNVDSNTNISVDRHFLVIFNTDPLIILQQIYDRIIFLSEKYYLEPVDKLFIRLRKLNFKVKNPVFHPIAKEKTNIHTTIPKGKSKLSRPEFVPHTMDLKFYGVETKHDKENNIRIFDNGNVILKVKIIKDGVNHLIDVISRDNRLLYQFEDVKHGDGLKRHWINDNMYYYYYDNTLVNVETPQKVGNIEPTKRDKRQDKKILAFDIETFQVPTGNGDSTMIAYACGFYDGNKSLTYYISDFISQREMLLACIKDMLKYDKHTVYCHNFSKFDINFIIKILVQEFVVEKIISKDLDILSIKISYKFEPKKKGGKAERHTITIADSCRLLPGSLDKLAKDHNIITKKGKFPYKFVNKDNLEYVGLIPDYEYYIDPKKGEMITLFEWAAMYTNKWSTRKETIIYLEKDIKALYQLMMEMSNNTYSTFRINITRVKTASALAFLVYRTLFLPNEVEEEEENETTSPNNILSLFDKKEEKKLTPKYFLPKLKGRLERAVRAAYFGGRNEIFIPIINNIFSFDFNSLYPTAMMMPMPVGIPVHTFSKNLNEIFGFVRAKIITPAINIPVLPCRVKVNGVQKLIFPIGEWTGWYFSEELKLAVEYGYKIEVLESYVFEKRDDPFKEYIEHFASIKDNTKGSKKQMAKLLLNTLYGRTGMNDSAAEIKMLTTNELDNIQLTNNVIHEFEVDDDKHYVRYDKKPCPVLCAQSEKNYELLSYLDGEKDDGFIINSTSIAAATASWSRILMYKHIINSAYTDTDSIFVEKPLDSAFIGEGCGKFKAEYNGQLIKRAIFISGKLYLLDFGGKLEIKCKGITKNKDNTTHNLDINDFEALYNGESRVLFQERWGRSLELGTVTVKYQKYNLISGYDKREKLYSLGKWVNTSPLCINENFEVISKALVSDVGETWYRKRIHYNKYNHIIYDYLKVF</sequence>
<organism evidence="12">
    <name type="scientific">Neurospora intermedia</name>
    <dbReference type="NCBI Taxonomy" id="5142"/>
    <lineage>
        <taxon>Eukaryota</taxon>
        <taxon>Fungi</taxon>
        <taxon>Dikarya</taxon>
        <taxon>Ascomycota</taxon>
        <taxon>Pezizomycotina</taxon>
        <taxon>Sordariomycetes</taxon>
        <taxon>Sordariomycetidae</taxon>
        <taxon>Sordariales</taxon>
        <taxon>Sordariaceae</taxon>
        <taxon>Neurospora</taxon>
    </lineage>
</organism>
<dbReference type="SMART" id="SM00486">
    <property type="entry name" value="POLBc"/>
    <property type="match status" value="1"/>
</dbReference>
<geneLocation type="mitochondrion" evidence="12"/>
<keyword evidence="5 10" id="KW-0235">DNA replication</keyword>
<dbReference type="InterPro" id="IPR015833">
    <property type="entry name" value="DNA-dir_DNA_pol_B_mt_lin_plsmd"/>
</dbReference>
<evidence type="ECO:0000256" key="10">
    <source>
        <dbReference type="RuleBase" id="RU000442"/>
    </source>
</evidence>
<dbReference type="InterPro" id="IPR023211">
    <property type="entry name" value="DNA_pol_palm_dom_sf"/>
</dbReference>
<dbReference type="GO" id="GO:0003887">
    <property type="term" value="F:DNA-directed DNA polymerase activity"/>
    <property type="evidence" value="ECO:0007669"/>
    <property type="project" value="UniProtKB-KW"/>
</dbReference>
<keyword evidence="12" id="KW-0614">Plasmid</keyword>
<dbReference type="InterPro" id="IPR004868">
    <property type="entry name" value="DNA-dir_DNA_pol_B_mt/vir"/>
</dbReference>
<evidence type="ECO:0000256" key="2">
    <source>
        <dbReference type="ARBA" id="ARBA00005755"/>
    </source>
</evidence>
<evidence type="ECO:0000256" key="8">
    <source>
        <dbReference type="ARBA" id="ARBA00023128"/>
    </source>
</evidence>
<evidence type="ECO:0000256" key="9">
    <source>
        <dbReference type="ARBA" id="ARBA00049244"/>
    </source>
</evidence>